<dbReference type="InterPro" id="IPR003593">
    <property type="entry name" value="AAA+_ATPase"/>
</dbReference>
<dbReference type="PANTHER" id="PTHR43297">
    <property type="entry name" value="OLIGOPEPTIDE TRANSPORT ATP-BINDING PROTEIN APPD"/>
    <property type="match status" value="1"/>
</dbReference>
<dbReference type="PROSITE" id="PS50893">
    <property type="entry name" value="ABC_TRANSPORTER_2"/>
    <property type="match status" value="1"/>
</dbReference>
<protein>
    <submittedName>
        <fullName evidence="9">ABC transporter ATP-binding protein</fullName>
    </submittedName>
</protein>
<evidence type="ECO:0000256" key="1">
    <source>
        <dbReference type="ARBA" id="ARBA00004202"/>
    </source>
</evidence>
<keyword evidence="3" id="KW-0813">Transport</keyword>
<dbReference type="Proteomes" id="UP000623608">
    <property type="component" value="Unassembled WGS sequence"/>
</dbReference>
<name>A0A919NT04_9ACTN</name>
<dbReference type="EMBL" id="BOMY01000039">
    <property type="protein sequence ID" value="GIF23252.1"/>
    <property type="molecule type" value="Genomic_DNA"/>
</dbReference>
<comment type="caution">
    <text evidence="9">The sequence shown here is derived from an EMBL/GenBank/DDBJ whole genome shotgun (WGS) entry which is preliminary data.</text>
</comment>
<comment type="subcellular location">
    <subcellularLocation>
        <location evidence="1">Cell membrane</location>
        <topology evidence="1">Peripheral membrane protein</topology>
    </subcellularLocation>
</comment>
<organism evidence="9 10">
    <name type="scientific">Paractinoplanes tereljensis</name>
    <dbReference type="NCBI Taxonomy" id="571912"/>
    <lineage>
        <taxon>Bacteria</taxon>
        <taxon>Bacillati</taxon>
        <taxon>Actinomycetota</taxon>
        <taxon>Actinomycetes</taxon>
        <taxon>Micromonosporales</taxon>
        <taxon>Micromonosporaceae</taxon>
        <taxon>Paractinoplanes</taxon>
    </lineage>
</organism>
<reference evidence="9" key="1">
    <citation type="submission" date="2021-01" db="EMBL/GenBank/DDBJ databases">
        <title>Whole genome shotgun sequence of Actinoplanes tereljensis NBRC 105297.</title>
        <authorList>
            <person name="Komaki H."/>
            <person name="Tamura T."/>
        </authorList>
    </citation>
    <scope>NUCLEOTIDE SEQUENCE</scope>
    <source>
        <strain evidence="9">NBRC 105297</strain>
    </source>
</reference>
<dbReference type="PROSITE" id="PS00211">
    <property type="entry name" value="ABC_TRANSPORTER_1"/>
    <property type="match status" value="1"/>
</dbReference>
<sequence>MSLLDVSDLRVLLPTADGLQPAVDGVGFTVGEREIVGVAGESGSGKTISMLALLGLTPPGARVTGSAGFGGQDLLALKGKALRDVRGRSIAVVFQDPMTSLHPMLTIGRQLTEHVRHHLGLSKRAALDRAAELLDLVRIPDPRGALGRYPHQFSGGMRQRIAIAMALGCSPDLLIADEPTTALDVTVQAGILRLLDRLRTENGLSIILITHDLGVLSSVADRLYVYYAGRIVETGATSGIIQQPRHPYTQGLLRALPRAEDGLTPIGGTPPSLGAVPAGCAFHPRCAFAEASCAVDRPELVDGLACPINPLVRS</sequence>
<keyword evidence="5" id="KW-0547">Nucleotide-binding</keyword>
<evidence type="ECO:0000256" key="2">
    <source>
        <dbReference type="ARBA" id="ARBA00005417"/>
    </source>
</evidence>
<proteinExistence type="inferred from homology"/>
<evidence type="ECO:0000256" key="4">
    <source>
        <dbReference type="ARBA" id="ARBA00022475"/>
    </source>
</evidence>
<feature type="domain" description="ABC transporter" evidence="8">
    <location>
        <begin position="4"/>
        <end position="253"/>
    </location>
</feature>
<evidence type="ECO:0000256" key="6">
    <source>
        <dbReference type="ARBA" id="ARBA00022840"/>
    </source>
</evidence>
<dbReference type="InterPro" id="IPR013563">
    <property type="entry name" value="Oligopep_ABC_C"/>
</dbReference>
<evidence type="ECO:0000313" key="9">
    <source>
        <dbReference type="EMBL" id="GIF23252.1"/>
    </source>
</evidence>
<dbReference type="GO" id="GO:0016887">
    <property type="term" value="F:ATP hydrolysis activity"/>
    <property type="evidence" value="ECO:0007669"/>
    <property type="project" value="InterPro"/>
</dbReference>
<evidence type="ECO:0000256" key="5">
    <source>
        <dbReference type="ARBA" id="ARBA00022741"/>
    </source>
</evidence>
<gene>
    <name evidence="9" type="ORF">Ate02nite_59820</name>
</gene>
<accession>A0A919NT04</accession>
<evidence type="ECO:0000256" key="3">
    <source>
        <dbReference type="ARBA" id="ARBA00022448"/>
    </source>
</evidence>
<dbReference type="PANTHER" id="PTHR43297:SF2">
    <property type="entry name" value="DIPEPTIDE TRANSPORT ATP-BINDING PROTEIN DPPD"/>
    <property type="match status" value="1"/>
</dbReference>
<dbReference type="GO" id="GO:0005886">
    <property type="term" value="C:plasma membrane"/>
    <property type="evidence" value="ECO:0007669"/>
    <property type="project" value="UniProtKB-SubCell"/>
</dbReference>
<dbReference type="NCBIfam" id="TIGR01727">
    <property type="entry name" value="oligo_HPY"/>
    <property type="match status" value="1"/>
</dbReference>
<keyword evidence="6 9" id="KW-0067">ATP-binding</keyword>
<dbReference type="InterPro" id="IPR017871">
    <property type="entry name" value="ABC_transporter-like_CS"/>
</dbReference>
<evidence type="ECO:0000256" key="7">
    <source>
        <dbReference type="ARBA" id="ARBA00023136"/>
    </source>
</evidence>
<dbReference type="SUPFAM" id="SSF52540">
    <property type="entry name" value="P-loop containing nucleoside triphosphate hydrolases"/>
    <property type="match status" value="1"/>
</dbReference>
<dbReference type="InterPro" id="IPR050388">
    <property type="entry name" value="ABC_Ni/Peptide_Import"/>
</dbReference>
<comment type="similarity">
    <text evidence="2">Belongs to the ABC transporter superfamily.</text>
</comment>
<keyword evidence="10" id="KW-1185">Reference proteome</keyword>
<evidence type="ECO:0000313" key="10">
    <source>
        <dbReference type="Proteomes" id="UP000623608"/>
    </source>
</evidence>
<dbReference type="Pfam" id="PF00005">
    <property type="entry name" value="ABC_tran"/>
    <property type="match status" value="1"/>
</dbReference>
<keyword evidence="7" id="KW-0472">Membrane</keyword>
<dbReference type="AlphaFoldDB" id="A0A919NT04"/>
<dbReference type="Gene3D" id="3.40.50.300">
    <property type="entry name" value="P-loop containing nucleotide triphosphate hydrolases"/>
    <property type="match status" value="1"/>
</dbReference>
<dbReference type="Pfam" id="PF08352">
    <property type="entry name" value="oligo_HPY"/>
    <property type="match status" value="1"/>
</dbReference>
<keyword evidence="4" id="KW-1003">Cell membrane</keyword>
<dbReference type="FunFam" id="3.40.50.300:FF:000016">
    <property type="entry name" value="Oligopeptide ABC transporter ATP-binding component"/>
    <property type="match status" value="1"/>
</dbReference>
<evidence type="ECO:0000259" key="8">
    <source>
        <dbReference type="PROSITE" id="PS50893"/>
    </source>
</evidence>
<dbReference type="InterPro" id="IPR003439">
    <property type="entry name" value="ABC_transporter-like_ATP-bd"/>
</dbReference>
<dbReference type="GO" id="GO:0005524">
    <property type="term" value="F:ATP binding"/>
    <property type="evidence" value="ECO:0007669"/>
    <property type="project" value="UniProtKB-KW"/>
</dbReference>
<dbReference type="RefSeq" id="WP_239147793.1">
    <property type="nucleotide sequence ID" value="NZ_BOMY01000039.1"/>
</dbReference>
<dbReference type="SMART" id="SM00382">
    <property type="entry name" value="AAA"/>
    <property type="match status" value="1"/>
</dbReference>
<dbReference type="InterPro" id="IPR027417">
    <property type="entry name" value="P-loop_NTPase"/>
</dbReference>
<dbReference type="CDD" id="cd03257">
    <property type="entry name" value="ABC_NikE_OppD_transporters"/>
    <property type="match status" value="1"/>
</dbReference>
<dbReference type="GO" id="GO:0015833">
    <property type="term" value="P:peptide transport"/>
    <property type="evidence" value="ECO:0007669"/>
    <property type="project" value="InterPro"/>
</dbReference>